<dbReference type="InterPro" id="IPR001537">
    <property type="entry name" value="SpoU_MeTrfase"/>
</dbReference>
<dbReference type="Pfam" id="PF00588">
    <property type="entry name" value="SpoU_methylase"/>
    <property type="match status" value="1"/>
</dbReference>
<name>A0A0S4JT86_BODSA</name>
<evidence type="ECO:0000259" key="5">
    <source>
        <dbReference type="Pfam" id="PF25050"/>
    </source>
</evidence>
<dbReference type="InterPro" id="IPR029026">
    <property type="entry name" value="tRNA_m1G_MTases_N"/>
</dbReference>
<evidence type="ECO:0000256" key="1">
    <source>
        <dbReference type="ARBA" id="ARBA00022603"/>
    </source>
</evidence>
<evidence type="ECO:0000313" key="6">
    <source>
        <dbReference type="EMBL" id="CUG93489.1"/>
    </source>
</evidence>
<dbReference type="EMBL" id="CYKH01002157">
    <property type="protein sequence ID" value="CUG93489.1"/>
    <property type="molecule type" value="Genomic_DNA"/>
</dbReference>
<organism evidence="6 7">
    <name type="scientific">Bodo saltans</name>
    <name type="common">Flagellated protozoan</name>
    <dbReference type="NCBI Taxonomy" id="75058"/>
    <lineage>
        <taxon>Eukaryota</taxon>
        <taxon>Discoba</taxon>
        <taxon>Euglenozoa</taxon>
        <taxon>Kinetoplastea</taxon>
        <taxon>Metakinetoplastina</taxon>
        <taxon>Eubodonida</taxon>
        <taxon>Bodonidae</taxon>
        <taxon>Bodo</taxon>
    </lineage>
</organism>
<accession>A0A0S4JT86</accession>
<feature type="domain" description="TARBP1" evidence="5">
    <location>
        <begin position="249"/>
        <end position="456"/>
    </location>
</feature>
<feature type="signal peptide" evidence="3">
    <location>
        <begin position="1"/>
        <end position="17"/>
    </location>
</feature>
<dbReference type="Proteomes" id="UP000051952">
    <property type="component" value="Unassembled WGS sequence"/>
</dbReference>
<dbReference type="InterPro" id="IPR016024">
    <property type="entry name" value="ARM-type_fold"/>
</dbReference>
<dbReference type="GO" id="GO:0016423">
    <property type="term" value="F:tRNA (guanine) methyltransferase activity"/>
    <property type="evidence" value="ECO:0007669"/>
    <property type="project" value="InterPro"/>
</dbReference>
<dbReference type="Gene3D" id="3.40.1280.10">
    <property type="match status" value="1"/>
</dbReference>
<evidence type="ECO:0000313" key="7">
    <source>
        <dbReference type="Proteomes" id="UP000051952"/>
    </source>
</evidence>
<feature type="domain" description="tRNA/rRNA methyltransferase SpoU type" evidence="4">
    <location>
        <begin position="1608"/>
        <end position="1750"/>
    </location>
</feature>
<dbReference type="VEuPathDB" id="TriTrypDB:BSAL_43140"/>
<evidence type="ECO:0000256" key="2">
    <source>
        <dbReference type="ARBA" id="ARBA00022679"/>
    </source>
</evidence>
<keyword evidence="1 6" id="KW-0489">Methyltransferase</keyword>
<dbReference type="OMA" id="EPCMPNS"/>
<sequence>MTCHAVVCLVRKMLVTAQRGTTAPSVPTMLSIATDCAEAMISASAPTTEIESIIVDVIASLSPNSPVTLDDVFVVVVSAVFRRLHSLCNDEQRLRVLPAWDAFSRAIFFANPPFPAQVVTAAAHVSAGLFMELGLGEQLCIDAVASLSVGGDGVELLLSNATEILTPVAALIALQHQNSSSSQCPRSEGFTTRVIDACFSFLARSQADTSVTPVVTRRLLIPLVARLQSNTTFIERMHALLRTLYDQKLLAELTVLTAALFDFLFSSTVAGTPKDYRKSPLLWNGLRDALSAALETNDDAAGKKTTMQLQVTYLLKRIVAMTVAHPLPAGHDRFHDFFFWTNAGQTESLWTQYFLVLETLNEYGVHINAPALAKLDDLFAAAAATANPAVASTDGEDTKARFSPVWLELLMTKAVLHPNLGVRKLILRKLWTFPTSWVQLLSQRFLAEIVFPAASDGRLATDIDRVLLPGTFLECKVFDGREDHTLPKVLPLAEQMQQFYSRYFNEVCIDDNSRLRALVTILKTVDIKTARFTVSICVRVLWFVVKNLTLPAASKEPTSSKCSLLSQELVHVLQSFIRDQIHDRHQFWLEVRLNAIMLDLLLNLGAYVSTVLDTPITAIDDIAPSFRKLVALCSVSGVTGGKSVVTIDSTDSIGSVGSALPPNVAASYITRFSPLPLLAKHSSTMTKELVRVDTVVGDYEAALTNSALASPSTSDESEHFDETIVKEIVAYISSHSDDVFFSLWRRIISELASSSSRSYISARQYCTLCQSLTEVAKSESYSSRLMSSTDIDSLSQAFSGIVAYAQRSIDRAEQVLSSVVSPNDFSGIESPWEALRTTHWDAATSAMSTTISLILRIQASLGRQDIVNTLKLDEVIQQFVTILVKLSQRPKESSLAGIGHCGNIILSRSAARALQAITSGFASAGLESITKTLATLVPLDQRLHILQTLLAHKCFRLHLNASDTPTSLSGLSWGTITAQYFRALYNTIYALLLSSSNLLAEELYETAEARSTQLPALIQLINEGLDFGTDQMDACSTSNLSSLFDIVSWCVMAVGKVSVFVRESAEVLPEPERLISNLLNRLDDTQRREYFRCSCLAVYSLAFCEDHTFVIDTVMTLLNDETESERIVFFAASMICTKVLSNIEQWWPIYRDVILHIAVIYNSGRDEDELEGCLAVTEPAFATMCAMSEGTEEDLRTRFPPSVRLSALARALAISVILKACQMSSQRALETSTDLLKWNWANKVVSHEPCMPNSKGHRSRIRLWQLLCGLLPTLDPREDWRAFIGLIMKKAIPINNMGSVRRFMELYLIGALQRNPQLYQLLAKNLDDYTLRPQICGSYAMVAVHLLFVNETATPGAPTTTRSKLQDEVFGSLFPRMVRLCGSNQHLLRIISHIGVYRIVEMKKLHDKSWVPTPEVEAICHYIGTAPENQKFRVKHEEMVLFNPSASLDSRQLFCMQRKEAHMWLKESIPALSFDRVRFLQAELMSILGAVTPMEFLRCEMIRTFCLDSYAWKSTLGPCNTANSSAVSVAELGPGAFTLVPHVTGPSDLYIDYTTEAMETITIDDVQLELENTSASDNLQRKVTSWWNSEVYNELHPRALGGNERQSLVVVGTLLENPVNIAGLCRCGEIFAVEKVIVPDKKVFEHPHFVATARSAELWMPWEEVHPMNLIAYLERMRLEGYVILGVEQTANSVSMASYAFPDRVVMVLGSEGQGIPAEYLPYLDVCVEIPQYGLIRSLNVHVTGAVVMYEFTKQKLMLKNEAGAQLAKPSAFQ</sequence>
<dbReference type="InterPro" id="IPR045330">
    <property type="entry name" value="TRM3/TARBP1"/>
</dbReference>
<keyword evidence="7" id="KW-1185">Reference proteome</keyword>
<dbReference type="SUPFAM" id="SSF48371">
    <property type="entry name" value="ARM repeat"/>
    <property type="match status" value="1"/>
</dbReference>
<keyword evidence="3" id="KW-0732">Signal</keyword>
<dbReference type="PANTHER" id="PTHR12029:SF11">
    <property type="entry name" value="METHYLTRANSFERASE TARBP1-RELATED"/>
    <property type="match status" value="1"/>
</dbReference>
<dbReference type="CDD" id="cd18091">
    <property type="entry name" value="SpoU-like_TRM3-like"/>
    <property type="match status" value="1"/>
</dbReference>
<dbReference type="GO" id="GO:0030488">
    <property type="term" value="P:tRNA methylation"/>
    <property type="evidence" value="ECO:0007669"/>
    <property type="project" value="InterPro"/>
</dbReference>
<feature type="chain" id="PRO_5006622810" evidence="3">
    <location>
        <begin position="18"/>
        <end position="1774"/>
    </location>
</feature>
<dbReference type="SUPFAM" id="SSF75217">
    <property type="entry name" value="alpha/beta knot"/>
    <property type="match status" value="1"/>
</dbReference>
<proteinExistence type="predicted"/>
<keyword evidence="2" id="KW-0808">Transferase</keyword>
<dbReference type="OrthoDB" id="241340at2759"/>
<dbReference type="InterPro" id="IPR056921">
    <property type="entry name" value="TARBP1_dom"/>
</dbReference>
<protein>
    <submittedName>
        <fullName evidence="6">SpoU methylase-like protein, putative</fullName>
    </submittedName>
</protein>
<gene>
    <name evidence="6" type="ORF">BSAL_43140</name>
</gene>
<dbReference type="InterPro" id="IPR029028">
    <property type="entry name" value="Alpha/beta_knot_MTases"/>
</dbReference>
<evidence type="ECO:0000259" key="4">
    <source>
        <dbReference type="Pfam" id="PF00588"/>
    </source>
</evidence>
<dbReference type="GO" id="GO:0003723">
    <property type="term" value="F:RNA binding"/>
    <property type="evidence" value="ECO:0007669"/>
    <property type="project" value="InterPro"/>
</dbReference>
<dbReference type="Pfam" id="PF25050">
    <property type="entry name" value="TARBP1"/>
    <property type="match status" value="1"/>
</dbReference>
<reference evidence="7" key="1">
    <citation type="submission" date="2015-09" db="EMBL/GenBank/DDBJ databases">
        <authorList>
            <consortium name="Pathogen Informatics"/>
        </authorList>
    </citation>
    <scope>NUCLEOTIDE SEQUENCE [LARGE SCALE GENOMIC DNA]</scope>
    <source>
        <strain evidence="7">Lake Konstanz</strain>
    </source>
</reference>
<dbReference type="InterPro" id="IPR044748">
    <property type="entry name" value="Trm3/TARBP1_C"/>
</dbReference>
<dbReference type="PANTHER" id="PTHR12029">
    <property type="entry name" value="RNA METHYLTRANSFERASE"/>
    <property type="match status" value="1"/>
</dbReference>
<evidence type="ECO:0000256" key="3">
    <source>
        <dbReference type="SAM" id="SignalP"/>
    </source>
</evidence>